<dbReference type="InterPro" id="IPR008265">
    <property type="entry name" value="Lipase_GDSL_AS"/>
</dbReference>
<dbReference type="Gene3D" id="3.40.50.1110">
    <property type="entry name" value="SGNH hydrolase"/>
    <property type="match status" value="1"/>
</dbReference>
<dbReference type="GO" id="GO:0006629">
    <property type="term" value="P:lipid metabolic process"/>
    <property type="evidence" value="ECO:0007669"/>
    <property type="project" value="InterPro"/>
</dbReference>
<name>A0A124FY47_9BACT</name>
<dbReference type="Proteomes" id="UP000054092">
    <property type="component" value="Unassembled WGS sequence"/>
</dbReference>
<dbReference type="InterPro" id="IPR036514">
    <property type="entry name" value="SGNH_hydro_sf"/>
</dbReference>
<sequence>MLLKEGQRVLFLGDSVTDAGRDREDFFGLGNGYPAIISGFVGAAYPGLKNRVSKQGCRRR</sequence>
<accession>A0A124FY47</accession>
<protein>
    <submittedName>
        <fullName evidence="1">Lysophospholipase L1-like esterase</fullName>
    </submittedName>
</protein>
<dbReference type="EMBL" id="LGGP01000210">
    <property type="protein sequence ID" value="KUK80065.1"/>
    <property type="molecule type" value="Genomic_DNA"/>
</dbReference>
<dbReference type="PATRIC" id="fig|1184387.3.peg.1628"/>
<proteinExistence type="predicted"/>
<evidence type="ECO:0000313" key="2">
    <source>
        <dbReference type="Proteomes" id="UP000054092"/>
    </source>
</evidence>
<reference evidence="2" key="1">
    <citation type="journal article" date="2015" name="MBio">
        <title>Genome-Resolved Metagenomic Analysis Reveals Roles for Candidate Phyla and Other Microbial Community Members in Biogeochemical Transformations in Oil Reservoirs.</title>
        <authorList>
            <person name="Hu P."/>
            <person name="Tom L."/>
            <person name="Singh A."/>
            <person name="Thomas B.C."/>
            <person name="Baker B.J."/>
            <person name="Piceno Y.M."/>
            <person name="Andersen G.L."/>
            <person name="Banfield J.F."/>
        </authorList>
    </citation>
    <scope>NUCLEOTIDE SEQUENCE [LARGE SCALE GENOMIC DNA]</scope>
</reference>
<comment type="caution">
    <text evidence="1">The sequence shown here is derived from an EMBL/GenBank/DDBJ whole genome shotgun (WGS) entry which is preliminary data.</text>
</comment>
<dbReference type="SUPFAM" id="SSF52266">
    <property type="entry name" value="SGNH hydrolase"/>
    <property type="match status" value="1"/>
</dbReference>
<organism evidence="1 2">
    <name type="scientific">Mesotoga prima</name>
    <dbReference type="NCBI Taxonomy" id="1184387"/>
    <lineage>
        <taxon>Bacteria</taxon>
        <taxon>Thermotogati</taxon>
        <taxon>Thermotogota</taxon>
        <taxon>Thermotogae</taxon>
        <taxon>Kosmotogales</taxon>
        <taxon>Kosmotogaceae</taxon>
        <taxon>Mesotoga</taxon>
    </lineage>
</organism>
<gene>
    <name evidence="1" type="ORF">XD94_1190</name>
</gene>
<evidence type="ECO:0000313" key="1">
    <source>
        <dbReference type="EMBL" id="KUK80065.1"/>
    </source>
</evidence>
<dbReference type="AlphaFoldDB" id="A0A124FY47"/>
<dbReference type="PROSITE" id="PS01098">
    <property type="entry name" value="LIPASE_GDSL_SER"/>
    <property type="match status" value="1"/>
</dbReference>
<dbReference type="GO" id="GO:0016298">
    <property type="term" value="F:lipase activity"/>
    <property type="evidence" value="ECO:0007669"/>
    <property type="project" value="InterPro"/>
</dbReference>